<dbReference type="EMBL" id="CP101637">
    <property type="protein sequence ID" value="WMT80222.1"/>
    <property type="molecule type" value="Genomic_DNA"/>
</dbReference>
<evidence type="ECO:0000313" key="2">
    <source>
        <dbReference type="Proteomes" id="UP001235030"/>
    </source>
</evidence>
<proteinExistence type="predicted"/>
<keyword evidence="2" id="KW-1185">Reference proteome</keyword>
<sequence length="33" mass="3917">MNLINYSDSQITTLWNDYTNTRNKVLKKLQITS</sequence>
<reference evidence="1 2" key="1">
    <citation type="submission" date="2022-07" db="EMBL/GenBank/DDBJ databases">
        <title>Genome sequence of Terrisporobacter mayombei DSM6539.</title>
        <authorList>
            <person name="Boeer T."/>
            <person name="Bengelsdorf F.R."/>
            <person name="Daniel R."/>
            <person name="Poehlein A."/>
        </authorList>
    </citation>
    <scope>NUCLEOTIDE SEQUENCE [LARGE SCALE GENOMIC DNA]</scope>
    <source>
        <strain evidence="1 2">DSM 6539</strain>
    </source>
</reference>
<accession>A0ABY9PX37</accession>
<organism evidence="1 2">
    <name type="scientific">Terrisporobacter mayombei</name>
    <dbReference type="NCBI Taxonomy" id="1541"/>
    <lineage>
        <taxon>Bacteria</taxon>
        <taxon>Bacillati</taxon>
        <taxon>Bacillota</taxon>
        <taxon>Clostridia</taxon>
        <taxon>Peptostreptococcales</taxon>
        <taxon>Peptostreptococcaceae</taxon>
        <taxon>Terrisporobacter</taxon>
    </lineage>
</organism>
<name>A0ABY9PX37_9FIRM</name>
<gene>
    <name evidence="1" type="ORF">TEMA_05350</name>
</gene>
<protein>
    <submittedName>
        <fullName evidence="1">Uncharacterized protein</fullName>
    </submittedName>
</protein>
<dbReference type="Proteomes" id="UP001235030">
    <property type="component" value="Chromosome"/>
</dbReference>
<evidence type="ECO:0000313" key="1">
    <source>
        <dbReference type="EMBL" id="WMT80222.1"/>
    </source>
</evidence>